<dbReference type="InterPro" id="IPR010280">
    <property type="entry name" value="U5_MeTrfase_fam"/>
</dbReference>
<dbReference type="Gene3D" id="2.40.50.1070">
    <property type="match status" value="1"/>
</dbReference>
<evidence type="ECO:0000313" key="7">
    <source>
        <dbReference type="Proteomes" id="UP000070457"/>
    </source>
</evidence>
<dbReference type="EMBL" id="JYNZ01000002">
    <property type="protein sequence ID" value="KXK27279.1"/>
    <property type="molecule type" value="Genomic_DNA"/>
</dbReference>
<protein>
    <submittedName>
        <fullName evidence="6">Putative RNA methyltransferase</fullName>
        <ecNumber evidence="6">2.1.1.-</ecNumber>
    </submittedName>
</protein>
<feature type="active site" evidence="5">
    <location>
        <position position="385"/>
    </location>
</feature>
<dbReference type="Pfam" id="PF05958">
    <property type="entry name" value="tRNA_U5-meth_tr"/>
    <property type="match status" value="1"/>
</dbReference>
<sequence>MPVLYYTMRQYSITLTISSLSPKGYGRAHADGRDFHIWNALPGETVRAEIFRRKRGVHIGEASEILEPSEHRIEPVDEAFISTAPWQIMSAEYEDRIKLELLQESAAELGTQFSGITGDGKRYGYRNKMEFGLFEDNGRYSLSFFKRGRKGKVTVTGSSLASDAINSTAAELLQRINDAGLPPRTLKTMIVRSNREGSTIAGIFAKQSVAINTAELSAGIAGTAVYLSDPRSPASVVTDHISTAGALRLTENILGTNLEYGLHSFFQVNTGVFELALQKMQPFLSGGAVTDFYSGTGAISIPVNDSISEAVLADISEESIEYASRNISAAGLTAYSAVCSPAEKITELITPDRTLILDPPRAGLHQDVINKILRDGPGLVMYLSCNPDTQIRDVTQLQERYRIISAELLNFFPGTPHTESLIVLEQR</sequence>
<evidence type="ECO:0000256" key="5">
    <source>
        <dbReference type="PROSITE-ProRule" id="PRU10015"/>
    </source>
</evidence>
<feature type="binding site" evidence="4">
    <location>
        <position position="314"/>
    </location>
    <ligand>
        <name>S-adenosyl-L-methionine</name>
        <dbReference type="ChEBI" id="CHEBI:59789"/>
    </ligand>
</feature>
<evidence type="ECO:0000256" key="2">
    <source>
        <dbReference type="ARBA" id="ARBA00022679"/>
    </source>
</evidence>
<gene>
    <name evidence="6" type="ORF">TR69_WS6001000153</name>
</gene>
<organism evidence="6 7">
    <name type="scientific">candidate division WS6 bacterium OLB20</name>
    <dbReference type="NCBI Taxonomy" id="1617426"/>
    <lineage>
        <taxon>Bacteria</taxon>
        <taxon>Candidatus Dojkabacteria</taxon>
    </lineage>
</organism>
<dbReference type="InterPro" id="IPR012340">
    <property type="entry name" value="NA-bd_OB-fold"/>
</dbReference>
<keyword evidence="3 4" id="KW-0949">S-adenosyl-L-methionine</keyword>
<reference evidence="6 7" key="1">
    <citation type="submission" date="2015-02" db="EMBL/GenBank/DDBJ databases">
        <title>Improved understanding of the partial-nitritation anammox process through 23 genomes representing the majority of the microbial community.</title>
        <authorList>
            <person name="Speth D.R."/>
            <person name="In T Zandt M."/>
            <person name="Guerrero Cruz S."/>
            <person name="Jetten M.S."/>
            <person name="Dutilh B.E."/>
        </authorList>
    </citation>
    <scope>NUCLEOTIDE SEQUENCE [LARGE SCALE GENOMIC DNA]</scope>
    <source>
        <strain evidence="6">OLB20</strain>
    </source>
</reference>
<feature type="active site" description="Nucleophile" evidence="4">
    <location>
        <position position="385"/>
    </location>
</feature>
<dbReference type="STRING" id="1617426.TR69_WS6001000153"/>
<feature type="binding site" evidence="4">
    <location>
        <position position="358"/>
    </location>
    <ligand>
        <name>S-adenosyl-L-methionine</name>
        <dbReference type="ChEBI" id="CHEBI:59789"/>
    </ligand>
</feature>
<keyword evidence="2 4" id="KW-0808">Transferase</keyword>
<feature type="binding site" evidence="4">
    <location>
        <position position="267"/>
    </location>
    <ligand>
        <name>S-adenosyl-L-methionine</name>
        <dbReference type="ChEBI" id="CHEBI:59789"/>
    </ligand>
</feature>
<dbReference type="PROSITE" id="PS01230">
    <property type="entry name" value="TRMA_1"/>
    <property type="match status" value="1"/>
</dbReference>
<dbReference type="EC" id="2.1.1.-" evidence="6"/>
<dbReference type="GO" id="GO:0008173">
    <property type="term" value="F:RNA methyltransferase activity"/>
    <property type="evidence" value="ECO:0007669"/>
    <property type="project" value="InterPro"/>
</dbReference>
<comment type="caution">
    <text evidence="6">The sequence shown here is derived from an EMBL/GenBank/DDBJ whole genome shotgun (WGS) entry which is preliminary data.</text>
</comment>
<dbReference type="Gene3D" id="3.40.50.150">
    <property type="entry name" value="Vaccinia Virus protein VP39"/>
    <property type="match status" value="1"/>
</dbReference>
<proteinExistence type="inferred from homology"/>
<dbReference type="PANTHER" id="PTHR11061">
    <property type="entry name" value="RNA M5U METHYLTRANSFERASE"/>
    <property type="match status" value="1"/>
</dbReference>
<dbReference type="InterPro" id="IPR030390">
    <property type="entry name" value="MeTrfase_TrmA_AS"/>
</dbReference>
<dbReference type="SUPFAM" id="SSF53335">
    <property type="entry name" value="S-adenosyl-L-methionine-dependent methyltransferases"/>
    <property type="match status" value="1"/>
</dbReference>
<accession>A0A136M046</accession>
<dbReference type="Gene3D" id="2.40.50.140">
    <property type="entry name" value="Nucleic acid-binding proteins"/>
    <property type="match status" value="1"/>
</dbReference>
<dbReference type="PROSITE" id="PS51687">
    <property type="entry name" value="SAM_MT_RNA_M5U"/>
    <property type="match status" value="1"/>
</dbReference>
<evidence type="ECO:0000256" key="1">
    <source>
        <dbReference type="ARBA" id="ARBA00022603"/>
    </source>
</evidence>
<keyword evidence="1 4" id="KW-0489">Methyltransferase</keyword>
<dbReference type="InterPro" id="IPR029063">
    <property type="entry name" value="SAM-dependent_MTases_sf"/>
</dbReference>
<feature type="binding site" evidence="4">
    <location>
        <position position="293"/>
    </location>
    <ligand>
        <name>S-adenosyl-L-methionine</name>
        <dbReference type="ChEBI" id="CHEBI:59789"/>
    </ligand>
</feature>
<evidence type="ECO:0000256" key="4">
    <source>
        <dbReference type="PROSITE-ProRule" id="PRU01024"/>
    </source>
</evidence>
<comment type="similarity">
    <text evidence="4">Belongs to the class I-like SAM-binding methyltransferase superfamily. RNA M5U methyltransferase family.</text>
</comment>
<dbReference type="SUPFAM" id="SSF50249">
    <property type="entry name" value="Nucleic acid-binding proteins"/>
    <property type="match status" value="1"/>
</dbReference>
<name>A0A136M046_9BACT</name>
<evidence type="ECO:0000313" key="6">
    <source>
        <dbReference type="EMBL" id="KXK27279.1"/>
    </source>
</evidence>
<dbReference type="AlphaFoldDB" id="A0A136M046"/>
<dbReference type="GO" id="GO:0006396">
    <property type="term" value="P:RNA processing"/>
    <property type="evidence" value="ECO:0007669"/>
    <property type="project" value="InterPro"/>
</dbReference>
<dbReference type="PANTHER" id="PTHR11061:SF30">
    <property type="entry name" value="TRNA (URACIL(54)-C(5))-METHYLTRANSFERASE"/>
    <property type="match status" value="1"/>
</dbReference>
<dbReference type="GO" id="GO:0032259">
    <property type="term" value="P:methylation"/>
    <property type="evidence" value="ECO:0007669"/>
    <property type="project" value="UniProtKB-KW"/>
</dbReference>
<dbReference type="Proteomes" id="UP000070457">
    <property type="component" value="Unassembled WGS sequence"/>
</dbReference>
<evidence type="ECO:0000256" key="3">
    <source>
        <dbReference type="ARBA" id="ARBA00022691"/>
    </source>
</evidence>